<accession>K1XC85</accession>
<dbReference type="GO" id="GO:0046923">
    <property type="term" value="F:ER retention sequence binding"/>
    <property type="evidence" value="ECO:0007669"/>
    <property type="project" value="InterPro"/>
</dbReference>
<dbReference type="PRINTS" id="PR00660">
    <property type="entry name" value="ERLUMENR"/>
</dbReference>
<evidence type="ECO:0000256" key="4">
    <source>
        <dbReference type="ARBA" id="ARBA00022692"/>
    </source>
</evidence>
<evidence type="ECO:0000256" key="9">
    <source>
        <dbReference type="ARBA" id="ARBA00023136"/>
    </source>
</evidence>
<keyword evidence="4 12" id="KW-0812">Transmembrane</keyword>
<comment type="similarity">
    <text evidence="2">Belongs to the ERD2 family.</text>
</comment>
<dbReference type="InterPro" id="IPR000133">
    <property type="entry name" value="ER_ret_rcpt"/>
</dbReference>
<keyword evidence="14" id="KW-1185">Reference proteome</keyword>
<feature type="region of interest" description="Disordered" evidence="11">
    <location>
        <begin position="248"/>
        <end position="277"/>
    </location>
</feature>
<evidence type="ECO:0000256" key="2">
    <source>
        <dbReference type="ARBA" id="ARBA00010120"/>
    </source>
</evidence>
<dbReference type="GO" id="GO:0006621">
    <property type="term" value="P:protein retention in ER lumen"/>
    <property type="evidence" value="ECO:0007669"/>
    <property type="project" value="InterPro"/>
</dbReference>
<feature type="compositionally biased region" description="Polar residues" evidence="11">
    <location>
        <begin position="296"/>
        <end position="305"/>
    </location>
</feature>
<evidence type="ECO:0000256" key="1">
    <source>
        <dbReference type="ARBA" id="ARBA00004477"/>
    </source>
</evidence>
<feature type="transmembrane region" description="Helical" evidence="12">
    <location>
        <begin position="158"/>
        <end position="176"/>
    </location>
</feature>
<dbReference type="AlphaFoldDB" id="K1XC85"/>
<evidence type="ECO:0000256" key="7">
    <source>
        <dbReference type="ARBA" id="ARBA00022927"/>
    </source>
</evidence>
<dbReference type="OrthoDB" id="7694678at2759"/>
<evidence type="ECO:0000256" key="5">
    <source>
        <dbReference type="ARBA" id="ARBA00022824"/>
    </source>
</evidence>
<keyword evidence="5" id="KW-0256">Endoplasmic reticulum</keyword>
<organism evidence="13 14">
    <name type="scientific">Marssonina brunnea f. sp. multigermtubi (strain MB_m1)</name>
    <name type="common">Marssonina leaf spot fungus</name>
    <dbReference type="NCBI Taxonomy" id="1072389"/>
    <lineage>
        <taxon>Eukaryota</taxon>
        <taxon>Fungi</taxon>
        <taxon>Dikarya</taxon>
        <taxon>Ascomycota</taxon>
        <taxon>Pezizomycotina</taxon>
        <taxon>Leotiomycetes</taxon>
        <taxon>Helotiales</taxon>
        <taxon>Drepanopezizaceae</taxon>
        <taxon>Drepanopeziza</taxon>
    </lineage>
</organism>
<feature type="region of interest" description="Disordered" evidence="11">
    <location>
        <begin position="292"/>
        <end position="361"/>
    </location>
</feature>
<dbReference type="InParanoid" id="K1XC85"/>
<evidence type="ECO:0000256" key="12">
    <source>
        <dbReference type="SAM" id="Phobius"/>
    </source>
</evidence>
<evidence type="ECO:0000313" key="13">
    <source>
        <dbReference type="EMBL" id="EKD18388.1"/>
    </source>
</evidence>
<feature type="transmembrane region" description="Helical" evidence="12">
    <location>
        <begin position="64"/>
        <end position="84"/>
    </location>
</feature>
<proteinExistence type="inferred from homology"/>
<dbReference type="GeneID" id="18759316"/>
<evidence type="ECO:0000256" key="8">
    <source>
        <dbReference type="ARBA" id="ARBA00022989"/>
    </source>
</evidence>
<dbReference type="KEGG" id="mbe:MBM_03381"/>
<dbReference type="STRING" id="1072389.K1XC85"/>
<feature type="compositionally biased region" description="Acidic residues" evidence="11">
    <location>
        <begin position="330"/>
        <end position="339"/>
    </location>
</feature>
<sequence>MVSMNIFRILGDVSHTLSKCILIFAIHRNQSTEGVSLITQALYCGVFVSRYLDIFHFNTAWNTILKTFYILSSLYILFLMLRVYSRTREREKAWKLGACCLVGSALGAPLMMMIFKKNKYWGWMEFFWTFSIILESTCVLPQLLLLRQTTVPTVIDSFYLLTLGSYRAFYILNWIWREFDLTDRKPDPISIIFGVVQTAFYVDFAWVYYSRQRVKLRHGGLVDADDLRNGWLLRTVFGHKPLVGHLDDEESSPALGGDGDNRPGAPSRIGSNWGSRGISVSADDGVLASERERQKLSQGQESGVTSGALGEETDPDAKMQNPDDLARILEDDEYDDDDTALPGGSGSAVGNGSEWRDEESK</sequence>
<reference evidence="13 14" key="1">
    <citation type="journal article" date="2012" name="BMC Genomics">
        <title>Sequencing the genome of Marssonina brunnea reveals fungus-poplar co-evolution.</title>
        <authorList>
            <person name="Zhu S."/>
            <person name="Cao Y.-Z."/>
            <person name="Jiang C."/>
            <person name="Tan B.-Y."/>
            <person name="Wang Z."/>
            <person name="Feng S."/>
            <person name="Zhang L."/>
            <person name="Su X.-H."/>
            <person name="Brejova B."/>
            <person name="Vinar T."/>
            <person name="Xu M."/>
            <person name="Wang M.-X."/>
            <person name="Zhang S.-G."/>
            <person name="Huang M.-R."/>
            <person name="Wu R."/>
            <person name="Zhou Y."/>
        </authorList>
    </citation>
    <scope>NUCLEOTIDE SEQUENCE [LARGE SCALE GENOMIC DNA]</scope>
    <source>
        <strain evidence="13 14">MB_m1</strain>
    </source>
</reference>
<dbReference type="GO" id="GO:0005789">
    <property type="term" value="C:endoplasmic reticulum membrane"/>
    <property type="evidence" value="ECO:0007669"/>
    <property type="project" value="UniProtKB-SubCell"/>
</dbReference>
<feature type="transmembrane region" description="Helical" evidence="12">
    <location>
        <begin position="188"/>
        <end position="209"/>
    </location>
</feature>
<feature type="transmembrane region" description="Helical" evidence="12">
    <location>
        <begin position="127"/>
        <end position="146"/>
    </location>
</feature>
<dbReference type="eggNOG" id="KOG3106">
    <property type="taxonomic scope" value="Eukaryota"/>
</dbReference>
<name>K1XC85_MARBU</name>
<dbReference type="RefSeq" id="XP_007291270.1">
    <property type="nucleotide sequence ID" value="XM_007291208.1"/>
</dbReference>
<feature type="transmembrane region" description="Helical" evidence="12">
    <location>
        <begin position="96"/>
        <end position="115"/>
    </location>
</feature>
<evidence type="ECO:0000313" key="14">
    <source>
        <dbReference type="Proteomes" id="UP000006753"/>
    </source>
</evidence>
<dbReference type="Proteomes" id="UP000006753">
    <property type="component" value="Unassembled WGS sequence"/>
</dbReference>
<keyword evidence="3" id="KW-0813">Transport</keyword>
<protein>
    <submittedName>
        <fullName evidence="13">Protein-ER retention receptor</fullName>
    </submittedName>
</protein>
<keyword evidence="6" id="KW-0931">ER-Golgi transport</keyword>
<dbReference type="Pfam" id="PF00810">
    <property type="entry name" value="ER_lumen_recept"/>
    <property type="match status" value="1"/>
</dbReference>
<dbReference type="EMBL" id="JH921433">
    <property type="protein sequence ID" value="EKD18388.1"/>
    <property type="molecule type" value="Genomic_DNA"/>
</dbReference>
<evidence type="ECO:0000256" key="11">
    <source>
        <dbReference type="SAM" id="MobiDB-lite"/>
    </source>
</evidence>
<gene>
    <name evidence="13" type="ORF">MBM_03381</name>
</gene>
<comment type="subcellular location">
    <subcellularLocation>
        <location evidence="1">Endoplasmic reticulum membrane</location>
        <topology evidence="1">Multi-pass membrane protein</topology>
    </subcellularLocation>
</comment>
<keyword evidence="8 12" id="KW-1133">Transmembrane helix</keyword>
<dbReference type="HOGENOM" id="CLU_041571_0_0_1"/>
<evidence type="ECO:0000256" key="3">
    <source>
        <dbReference type="ARBA" id="ARBA00022448"/>
    </source>
</evidence>
<dbReference type="GO" id="GO:0015031">
    <property type="term" value="P:protein transport"/>
    <property type="evidence" value="ECO:0007669"/>
    <property type="project" value="UniProtKB-KW"/>
</dbReference>
<keyword evidence="7" id="KW-0653">Protein transport</keyword>
<evidence type="ECO:0000256" key="6">
    <source>
        <dbReference type="ARBA" id="ARBA00022892"/>
    </source>
</evidence>
<dbReference type="OMA" id="CILIWAI"/>
<keyword evidence="10 13" id="KW-0675">Receptor</keyword>
<dbReference type="GO" id="GO:0016192">
    <property type="term" value="P:vesicle-mediated transport"/>
    <property type="evidence" value="ECO:0007669"/>
    <property type="project" value="UniProtKB-KW"/>
</dbReference>
<keyword evidence="9 12" id="KW-0472">Membrane</keyword>
<evidence type="ECO:0000256" key="10">
    <source>
        <dbReference type="ARBA" id="ARBA00023170"/>
    </source>
</evidence>
<dbReference type="PANTHER" id="PTHR10585">
    <property type="entry name" value="ER LUMEN PROTEIN RETAINING RECEPTOR"/>
    <property type="match status" value="1"/>
</dbReference>